<feature type="compositionally biased region" description="Acidic residues" evidence="1">
    <location>
        <begin position="9"/>
        <end position="19"/>
    </location>
</feature>
<feature type="region of interest" description="Disordered" evidence="1">
    <location>
        <begin position="1"/>
        <end position="21"/>
    </location>
</feature>
<comment type="caution">
    <text evidence="2">The sequence shown here is derived from an EMBL/GenBank/DDBJ whole genome shotgun (WGS) entry which is preliminary data.</text>
</comment>
<dbReference type="Proteomes" id="UP000704762">
    <property type="component" value="Unassembled WGS sequence"/>
</dbReference>
<keyword evidence="3" id="KW-1185">Reference proteome</keyword>
<dbReference type="EMBL" id="JAFBCF010000001">
    <property type="protein sequence ID" value="MBM7800370.1"/>
    <property type="molecule type" value="Genomic_DNA"/>
</dbReference>
<evidence type="ECO:0000313" key="2">
    <source>
        <dbReference type="EMBL" id="MBM7800370.1"/>
    </source>
</evidence>
<accession>A0ABS2RN11</accession>
<proteinExistence type="predicted"/>
<name>A0ABS2RN11_9ACTN</name>
<reference evidence="2 3" key="1">
    <citation type="submission" date="2021-01" db="EMBL/GenBank/DDBJ databases">
        <title>Sequencing the genomes of 1000 actinobacteria strains.</title>
        <authorList>
            <person name="Klenk H.-P."/>
        </authorList>
    </citation>
    <scope>NUCLEOTIDE SEQUENCE [LARGE SCALE GENOMIC DNA]</scope>
    <source>
        <strain evidence="2 3">DSM 18662</strain>
    </source>
</reference>
<organism evidence="2 3">
    <name type="scientific">Microlunatus panaciterrae</name>
    <dbReference type="NCBI Taxonomy" id="400768"/>
    <lineage>
        <taxon>Bacteria</taxon>
        <taxon>Bacillati</taxon>
        <taxon>Actinomycetota</taxon>
        <taxon>Actinomycetes</taxon>
        <taxon>Propionibacteriales</taxon>
        <taxon>Propionibacteriaceae</taxon>
        <taxon>Microlunatus</taxon>
    </lineage>
</organism>
<evidence type="ECO:0000256" key="1">
    <source>
        <dbReference type="SAM" id="MobiDB-lite"/>
    </source>
</evidence>
<gene>
    <name evidence="2" type="ORF">JOE57_003291</name>
</gene>
<protein>
    <submittedName>
        <fullName evidence="2">Uncharacterized protein</fullName>
    </submittedName>
</protein>
<dbReference type="RefSeq" id="WP_204919684.1">
    <property type="nucleotide sequence ID" value="NZ_BAAAQP010000003.1"/>
</dbReference>
<sequence>MNQDRFSGDPDDSDEDWEPEFSARSAAAVRLAAQDVIEAFKHHVDVVCAATSPAAEDSIDTSAEVLREALHRFTERQSDHCGEWTPFYDAFEPEDDEEDELDDLLEQLIDGDDGLGPVTGISRLARWDFEVVDEDAVIAAGKAAWREEYPDTTEDDLASHNHNVGLAIYNITHVRGQEALLETEGLEPTWGYIATYQQQELGPLETDDGSDEVFAMERPPLFSEEYVFSEDEPS</sequence>
<evidence type="ECO:0000313" key="3">
    <source>
        <dbReference type="Proteomes" id="UP000704762"/>
    </source>
</evidence>